<dbReference type="InterPro" id="IPR018490">
    <property type="entry name" value="cNMP-bd_dom_sf"/>
</dbReference>
<organism evidence="2 3">
    <name type="scientific">Planotetraspora phitsanulokensis</name>
    <dbReference type="NCBI Taxonomy" id="575192"/>
    <lineage>
        <taxon>Bacteria</taxon>
        <taxon>Bacillati</taxon>
        <taxon>Actinomycetota</taxon>
        <taxon>Actinomycetes</taxon>
        <taxon>Streptosporangiales</taxon>
        <taxon>Streptosporangiaceae</taxon>
        <taxon>Planotetraspora</taxon>
    </lineage>
</organism>
<dbReference type="Pfam" id="PF00027">
    <property type="entry name" value="cNMP_binding"/>
    <property type="match status" value="1"/>
</dbReference>
<dbReference type="SUPFAM" id="SSF51206">
    <property type="entry name" value="cAMP-binding domain-like"/>
    <property type="match status" value="1"/>
</dbReference>
<evidence type="ECO:0000259" key="1">
    <source>
        <dbReference type="PROSITE" id="PS50042"/>
    </source>
</evidence>
<dbReference type="AlphaFoldDB" id="A0A8J3U830"/>
<dbReference type="Gene3D" id="2.60.120.10">
    <property type="entry name" value="Jelly Rolls"/>
    <property type="match status" value="1"/>
</dbReference>
<sequence length="356" mass="37922">MLAPPCDGRVTPSCEAAVVPTVETMRVTSHLTSVSWIPSEAVKGYTKPAFTMGIAHYDEPPPDTIDDLEALRAADAFRLAHRLEAWAEFDGGVLVDHGARGGLIMGSTTVRLGRLGVTFAAFSLPDLRPEPEIGDGWIRFSQTVGGRTAMPLPRRSSRPPYLRLQSPFVWTTLSLTLHADGRAEGSLSGASPFPRHWVYGADDTLAMKAGLTDYKTWAGQEGAESTPWGDEDSPVLVTAAETALEREMSALIMRGGRKPVIRSLEAGTVLVRQGEPGSSLFLLLDGVLTVDVDGRALPELGPGAILGERAVLEGGLRTATLTASTPVRVAEASPDIIDVAALARLAEGHRREDSLA</sequence>
<dbReference type="PROSITE" id="PS00888">
    <property type="entry name" value="CNMP_BINDING_1"/>
    <property type="match status" value="1"/>
</dbReference>
<protein>
    <recommendedName>
        <fullName evidence="1">Cyclic nucleotide-binding domain-containing protein</fullName>
    </recommendedName>
</protein>
<proteinExistence type="predicted"/>
<accession>A0A8J3U830</accession>
<dbReference type="InterPro" id="IPR014710">
    <property type="entry name" value="RmlC-like_jellyroll"/>
</dbReference>
<dbReference type="Proteomes" id="UP000622547">
    <property type="component" value="Unassembled WGS sequence"/>
</dbReference>
<dbReference type="InterPro" id="IPR000595">
    <property type="entry name" value="cNMP-bd_dom"/>
</dbReference>
<dbReference type="InterPro" id="IPR018488">
    <property type="entry name" value="cNMP-bd_CS"/>
</dbReference>
<gene>
    <name evidence="2" type="ORF">Pph01_50480</name>
</gene>
<reference evidence="2 3" key="1">
    <citation type="submission" date="2021-01" db="EMBL/GenBank/DDBJ databases">
        <title>Whole genome shotgun sequence of Planotetraspora phitsanulokensis NBRC 104273.</title>
        <authorList>
            <person name="Komaki H."/>
            <person name="Tamura T."/>
        </authorList>
    </citation>
    <scope>NUCLEOTIDE SEQUENCE [LARGE SCALE GENOMIC DNA]</scope>
    <source>
        <strain evidence="2 3">NBRC 104273</strain>
    </source>
</reference>
<comment type="caution">
    <text evidence="2">The sequence shown here is derived from an EMBL/GenBank/DDBJ whole genome shotgun (WGS) entry which is preliminary data.</text>
</comment>
<evidence type="ECO:0000313" key="3">
    <source>
        <dbReference type="Proteomes" id="UP000622547"/>
    </source>
</evidence>
<dbReference type="PROSITE" id="PS00889">
    <property type="entry name" value="CNMP_BINDING_2"/>
    <property type="match status" value="1"/>
</dbReference>
<feature type="domain" description="Cyclic nucleotide-binding" evidence="1">
    <location>
        <begin position="262"/>
        <end position="329"/>
    </location>
</feature>
<dbReference type="SMART" id="SM00100">
    <property type="entry name" value="cNMP"/>
    <property type="match status" value="1"/>
</dbReference>
<dbReference type="EMBL" id="BOOP01000023">
    <property type="protein sequence ID" value="GII40045.1"/>
    <property type="molecule type" value="Genomic_DNA"/>
</dbReference>
<keyword evidence="3" id="KW-1185">Reference proteome</keyword>
<name>A0A8J3U830_9ACTN</name>
<dbReference type="CDD" id="cd00038">
    <property type="entry name" value="CAP_ED"/>
    <property type="match status" value="1"/>
</dbReference>
<evidence type="ECO:0000313" key="2">
    <source>
        <dbReference type="EMBL" id="GII40045.1"/>
    </source>
</evidence>
<dbReference type="PROSITE" id="PS50042">
    <property type="entry name" value="CNMP_BINDING_3"/>
    <property type="match status" value="1"/>
</dbReference>